<dbReference type="GO" id="GO:0003677">
    <property type="term" value="F:DNA binding"/>
    <property type="evidence" value="ECO:0007669"/>
    <property type="project" value="UniProtKB-KW"/>
</dbReference>
<dbReference type="PROSITE" id="PS00036">
    <property type="entry name" value="BZIP_BASIC"/>
    <property type="match status" value="1"/>
</dbReference>
<comment type="subcellular location">
    <subcellularLocation>
        <location evidence="1">Nucleus</location>
    </subcellularLocation>
</comment>
<dbReference type="Proteomes" id="UP000594263">
    <property type="component" value="Unplaced"/>
</dbReference>
<protein>
    <recommendedName>
        <fullName evidence="5">BZIP domain-containing protein</fullName>
    </recommendedName>
</protein>
<reference evidence="6" key="1">
    <citation type="submission" date="2021-01" db="UniProtKB">
        <authorList>
            <consortium name="EnsemblPlants"/>
        </authorList>
    </citation>
    <scope>IDENTIFICATION</scope>
</reference>
<evidence type="ECO:0000256" key="1">
    <source>
        <dbReference type="ARBA" id="ARBA00004123"/>
    </source>
</evidence>
<evidence type="ECO:0000313" key="7">
    <source>
        <dbReference type="Proteomes" id="UP000594263"/>
    </source>
</evidence>
<accession>A0A7N0V4L2</accession>
<sequence length="126" mass="13764">MEDLNSIHTPSPAAAAIFPGFPVLPFSCHTTENMFVSGSLDSPPSPSPQASILSIHSLIGDGSASYSFHSPRPPPPSSSHHPFDRQTSSSLQELMNPSSDRRHKRVIKNRESAARSRARKQESLYQ</sequence>
<dbReference type="InterPro" id="IPR004827">
    <property type="entry name" value="bZIP"/>
</dbReference>
<dbReference type="Gramene" id="Kaladp0096s0051.1.v1.1">
    <property type="protein sequence ID" value="Kaladp0096s0051.1.v1.1"/>
    <property type="gene ID" value="Kaladp0096s0051.v1.1"/>
</dbReference>
<dbReference type="PANTHER" id="PTHR22952">
    <property type="entry name" value="CAMP-RESPONSE ELEMENT BINDING PROTEIN-RELATED"/>
    <property type="match status" value="1"/>
</dbReference>
<keyword evidence="3" id="KW-0539">Nucleus</keyword>
<organism evidence="6 7">
    <name type="scientific">Kalanchoe fedtschenkoi</name>
    <name type="common">Lavender scallops</name>
    <name type="synonym">South American air plant</name>
    <dbReference type="NCBI Taxonomy" id="63787"/>
    <lineage>
        <taxon>Eukaryota</taxon>
        <taxon>Viridiplantae</taxon>
        <taxon>Streptophyta</taxon>
        <taxon>Embryophyta</taxon>
        <taxon>Tracheophyta</taxon>
        <taxon>Spermatophyta</taxon>
        <taxon>Magnoliopsida</taxon>
        <taxon>eudicotyledons</taxon>
        <taxon>Gunneridae</taxon>
        <taxon>Pentapetalae</taxon>
        <taxon>Saxifragales</taxon>
        <taxon>Crassulaceae</taxon>
        <taxon>Kalanchoe</taxon>
    </lineage>
</organism>
<dbReference type="GO" id="GO:0003700">
    <property type="term" value="F:DNA-binding transcription factor activity"/>
    <property type="evidence" value="ECO:0007669"/>
    <property type="project" value="InterPro"/>
</dbReference>
<dbReference type="GO" id="GO:0045893">
    <property type="term" value="P:positive regulation of DNA-templated transcription"/>
    <property type="evidence" value="ECO:0007669"/>
    <property type="project" value="InterPro"/>
</dbReference>
<feature type="compositionally biased region" description="Basic and acidic residues" evidence="4">
    <location>
        <begin position="108"/>
        <end position="126"/>
    </location>
</feature>
<feature type="region of interest" description="Disordered" evidence="4">
    <location>
        <begin position="63"/>
        <end position="126"/>
    </location>
</feature>
<feature type="domain" description="BZIP" evidence="5">
    <location>
        <begin position="104"/>
        <end position="119"/>
    </location>
</feature>
<dbReference type="EnsemblPlants" id="Kaladp0096s0051.1.v1.1">
    <property type="protein sequence ID" value="Kaladp0096s0051.1.v1.1"/>
    <property type="gene ID" value="Kaladp0096s0051.v1.1"/>
</dbReference>
<dbReference type="InterPro" id="IPR043452">
    <property type="entry name" value="BZIP46-like"/>
</dbReference>
<feature type="compositionally biased region" description="Polar residues" evidence="4">
    <location>
        <begin position="85"/>
        <end position="98"/>
    </location>
</feature>
<keyword evidence="2" id="KW-0238">DNA-binding</keyword>
<dbReference type="AlphaFoldDB" id="A0A7N0V4L2"/>
<evidence type="ECO:0000256" key="4">
    <source>
        <dbReference type="SAM" id="MobiDB-lite"/>
    </source>
</evidence>
<proteinExistence type="predicted"/>
<evidence type="ECO:0000256" key="3">
    <source>
        <dbReference type="ARBA" id="ARBA00023242"/>
    </source>
</evidence>
<evidence type="ECO:0000313" key="6">
    <source>
        <dbReference type="EnsemblPlants" id="Kaladp0096s0051.1.v1.1"/>
    </source>
</evidence>
<evidence type="ECO:0000259" key="5">
    <source>
        <dbReference type="PROSITE" id="PS00036"/>
    </source>
</evidence>
<dbReference type="Gene3D" id="1.20.5.170">
    <property type="match status" value="1"/>
</dbReference>
<name>A0A7N0V4L2_KALFE</name>
<keyword evidence="7" id="KW-1185">Reference proteome</keyword>
<dbReference type="GO" id="GO:0005634">
    <property type="term" value="C:nucleus"/>
    <property type="evidence" value="ECO:0007669"/>
    <property type="project" value="UniProtKB-SubCell"/>
</dbReference>
<evidence type="ECO:0000256" key="2">
    <source>
        <dbReference type="ARBA" id="ARBA00023125"/>
    </source>
</evidence>
<dbReference type="PANTHER" id="PTHR22952:SF433">
    <property type="entry name" value="PROTEIN FD"/>
    <property type="match status" value="1"/>
</dbReference>